<proteinExistence type="inferred from homology"/>
<dbReference type="InterPro" id="IPR010723">
    <property type="entry name" value="HemN_C"/>
</dbReference>
<keyword evidence="6" id="KW-1185">Reference proteome</keyword>
<comment type="subcellular location">
    <subcellularLocation>
        <location evidence="3">Cytoplasm</location>
    </subcellularLocation>
</comment>
<name>A0A178MAB7_9CHLR</name>
<dbReference type="SFLD" id="SFLDG01082">
    <property type="entry name" value="B12-binding_domain_containing"/>
    <property type="match status" value="1"/>
</dbReference>
<dbReference type="OrthoDB" id="9808022at2"/>
<dbReference type="Gene3D" id="3.30.750.200">
    <property type="match status" value="1"/>
</dbReference>
<evidence type="ECO:0000313" key="5">
    <source>
        <dbReference type="EMBL" id="OAN45137.1"/>
    </source>
</evidence>
<organism evidence="5 6">
    <name type="scientific">Chloroflexus islandicus</name>
    <dbReference type="NCBI Taxonomy" id="1707952"/>
    <lineage>
        <taxon>Bacteria</taxon>
        <taxon>Bacillati</taxon>
        <taxon>Chloroflexota</taxon>
        <taxon>Chloroflexia</taxon>
        <taxon>Chloroflexales</taxon>
        <taxon>Chloroflexineae</taxon>
        <taxon>Chloroflexaceae</taxon>
        <taxon>Chloroflexus</taxon>
    </lineage>
</organism>
<comment type="function">
    <text evidence="3">Probably acts as a heme chaperone, transferring heme to an unknown acceptor. Binds one molecule of heme per monomer, possibly covalently. Binds 1 [4Fe-4S] cluster. The cluster is coordinated with 3 cysteines and an exchangeable S-adenosyl-L-methionine.</text>
</comment>
<dbReference type="SUPFAM" id="SSF102114">
    <property type="entry name" value="Radical SAM enzymes"/>
    <property type="match status" value="1"/>
</dbReference>
<evidence type="ECO:0000256" key="3">
    <source>
        <dbReference type="RuleBase" id="RU364116"/>
    </source>
</evidence>
<keyword evidence="3" id="KW-0143">Chaperone</keyword>
<dbReference type="GO" id="GO:0051539">
    <property type="term" value="F:4 iron, 4 sulfur cluster binding"/>
    <property type="evidence" value="ECO:0007669"/>
    <property type="project" value="UniProtKB-UniRule"/>
</dbReference>
<keyword evidence="3" id="KW-0411">Iron-sulfur</keyword>
<comment type="caution">
    <text evidence="5">The sequence shown here is derived from an EMBL/GenBank/DDBJ whole genome shotgun (WGS) entry which is preliminary data.</text>
</comment>
<dbReference type="PANTHER" id="PTHR13932">
    <property type="entry name" value="COPROPORPHYRINIGEN III OXIDASE"/>
    <property type="match status" value="1"/>
</dbReference>
<dbReference type="Pfam" id="PF04055">
    <property type="entry name" value="Radical_SAM"/>
    <property type="match status" value="1"/>
</dbReference>
<reference evidence="5 6" key="1">
    <citation type="submission" date="2016-04" db="EMBL/GenBank/DDBJ databases">
        <title>Chloroflexus islandicus sp. nov., a thermophilic filamentous anoxygenic phototrophic bacterium from geyser Strokkur (Iceland).</title>
        <authorList>
            <person name="Gaisin V.A."/>
            <person name="Kalashnikov A.M."/>
            <person name="Sukhacheva M.V."/>
            <person name="Grouzdev D.S."/>
            <person name="Ivanov T.M."/>
            <person name="Kuznetsov B."/>
            <person name="Gorlenko V.M."/>
        </authorList>
    </citation>
    <scope>NUCLEOTIDE SEQUENCE [LARGE SCALE GENOMIC DNA]</scope>
    <source>
        <strain evidence="6">isl-2</strain>
    </source>
</reference>
<evidence type="ECO:0000259" key="4">
    <source>
        <dbReference type="PROSITE" id="PS51918"/>
    </source>
</evidence>
<dbReference type="SFLD" id="SFLDG01065">
    <property type="entry name" value="anaerobic_coproporphyrinogen-I"/>
    <property type="match status" value="1"/>
</dbReference>
<dbReference type="InterPro" id="IPR058240">
    <property type="entry name" value="rSAM_sf"/>
</dbReference>
<dbReference type="PANTHER" id="PTHR13932:SF5">
    <property type="entry name" value="RADICAL S-ADENOSYL METHIONINE DOMAIN-CONTAINING PROTEIN 1, MITOCHONDRIAL"/>
    <property type="match status" value="1"/>
</dbReference>
<dbReference type="InterPro" id="IPR006638">
    <property type="entry name" value="Elp3/MiaA/NifB-like_rSAM"/>
</dbReference>
<keyword evidence="3" id="KW-0479">Metal-binding</keyword>
<keyword evidence="3" id="KW-0004">4Fe-4S</keyword>
<keyword evidence="3" id="KW-0949">S-adenosyl-L-methionine</keyword>
<dbReference type="SMART" id="SM00729">
    <property type="entry name" value="Elp3"/>
    <property type="match status" value="1"/>
</dbReference>
<keyword evidence="3" id="KW-0408">Iron</keyword>
<dbReference type="SFLD" id="SFLDS00029">
    <property type="entry name" value="Radical_SAM"/>
    <property type="match status" value="1"/>
</dbReference>
<dbReference type="AlphaFoldDB" id="A0A178MAB7"/>
<dbReference type="PROSITE" id="PS51918">
    <property type="entry name" value="RADICAL_SAM"/>
    <property type="match status" value="1"/>
</dbReference>
<dbReference type="SFLD" id="SFLDF00562">
    <property type="entry name" value="HemN-like__clustered_with_heat"/>
    <property type="match status" value="1"/>
</dbReference>
<accession>A0A178MAB7</accession>
<sequence length="393" mass="43426">MRHLYLHIPFCHRRCSYCDFNTYANMEHRIAAYVDALCAELAMLREHIPPLPASPEAAALRPSIFFGGGTPSMLTPAQIERILQAAVAIVPIEQAEISLEANPGTVLGRDYLRDLRALGVNRLSMGVQSLHDPTLRMLGRIHTAAEARASYEDARSVGFESINLDFIFGLPGQDLAEWRATLQEVIRWDVDHFALYSLILEESTPLYAQVTAGRLRVPDDDLTGAMYELAMELLGQAGYRHYEISNWVRPHPADRPGAPPTLACQHNLAYWLNSDYLAAGAGAHGHVFPQRYANLRPIDNYIAAVQAGQRPIAETTPLTGADLAAETMFMGLRLDIGVSFAHFAARTGQPLTAVYGATLTELSAQGLITIDHERVRLTDRGRMLGNQVFAHFV</sequence>
<dbReference type="RefSeq" id="WP_066788117.1">
    <property type="nucleotide sequence ID" value="NZ_LWQS01000059.1"/>
</dbReference>
<evidence type="ECO:0000256" key="1">
    <source>
        <dbReference type="ARBA" id="ARBA00006100"/>
    </source>
</evidence>
<comment type="similarity">
    <text evidence="1">Belongs to the anaerobic coproporphyrinogen-III oxidase family. HemW subfamily.</text>
</comment>
<dbReference type="GO" id="GO:0046872">
    <property type="term" value="F:metal ion binding"/>
    <property type="evidence" value="ECO:0007669"/>
    <property type="project" value="UniProtKB-UniRule"/>
</dbReference>
<dbReference type="Proteomes" id="UP000078287">
    <property type="component" value="Unassembled WGS sequence"/>
</dbReference>
<evidence type="ECO:0000313" key="6">
    <source>
        <dbReference type="Proteomes" id="UP000078287"/>
    </source>
</evidence>
<dbReference type="SFLD" id="SFLDF00288">
    <property type="entry name" value="HemN-like__clustered_with_nucl"/>
    <property type="match status" value="1"/>
</dbReference>
<keyword evidence="3" id="KW-0963">Cytoplasm</keyword>
<dbReference type="CDD" id="cd01335">
    <property type="entry name" value="Radical_SAM"/>
    <property type="match status" value="1"/>
</dbReference>
<feature type="domain" description="Radical SAM core" evidence="4">
    <location>
        <begin position="1"/>
        <end position="240"/>
    </location>
</feature>
<dbReference type="STRING" id="1707952.A6A03_15580"/>
<dbReference type="Pfam" id="PF06969">
    <property type="entry name" value="HemN_C"/>
    <property type="match status" value="1"/>
</dbReference>
<dbReference type="InterPro" id="IPR034505">
    <property type="entry name" value="Coproporphyrinogen-III_oxidase"/>
</dbReference>
<dbReference type="GO" id="GO:0006779">
    <property type="term" value="P:porphyrin-containing compound biosynthetic process"/>
    <property type="evidence" value="ECO:0007669"/>
    <property type="project" value="InterPro"/>
</dbReference>
<dbReference type="GO" id="GO:0005737">
    <property type="term" value="C:cytoplasm"/>
    <property type="evidence" value="ECO:0007669"/>
    <property type="project" value="UniProtKB-SubCell"/>
</dbReference>
<protein>
    <recommendedName>
        <fullName evidence="2 3">Heme chaperone HemW</fullName>
    </recommendedName>
</protein>
<dbReference type="InterPro" id="IPR007197">
    <property type="entry name" value="rSAM"/>
</dbReference>
<evidence type="ECO:0000256" key="2">
    <source>
        <dbReference type="ARBA" id="ARBA00017228"/>
    </source>
</evidence>
<gene>
    <name evidence="5" type="ORF">A6A03_15580</name>
</gene>
<dbReference type="InterPro" id="IPR004559">
    <property type="entry name" value="HemW-like"/>
</dbReference>
<keyword evidence="3" id="KW-0349">Heme</keyword>
<dbReference type="NCBIfam" id="TIGR00539">
    <property type="entry name" value="hemN_rel"/>
    <property type="match status" value="1"/>
</dbReference>
<dbReference type="EMBL" id="LWQS01000059">
    <property type="protein sequence ID" value="OAN45137.1"/>
    <property type="molecule type" value="Genomic_DNA"/>
</dbReference>
<dbReference type="GO" id="GO:0004109">
    <property type="term" value="F:coproporphyrinogen oxidase activity"/>
    <property type="evidence" value="ECO:0007669"/>
    <property type="project" value="InterPro"/>
</dbReference>